<reference evidence="12" key="1">
    <citation type="journal article" date="2001" name="Fish. Sci.">
        <title>Changes in mRNA levels of gonadotropin Ib and IIb subunits during vitellogenesis in the Common Japanese conger, Conger myriaster.</title>
        <authorList>
            <person name="Kajimura S."/>
            <person name="Yoshiura Y."/>
            <person name="Suzuki M."/>
            <person name="Utoh T."/>
            <person name="Horie N."/>
            <person name="Oka H."/>
            <person name="Aida K."/>
        </authorList>
    </citation>
    <scope>NUCLEOTIDE SEQUENCE</scope>
</reference>
<keyword evidence="10" id="KW-0732">Signal</keyword>
<dbReference type="InterPro" id="IPR018245">
    <property type="entry name" value="Gonadotropin_bsu_CS"/>
</dbReference>
<evidence type="ECO:0000256" key="4">
    <source>
        <dbReference type="ARBA" id="ARBA00011870"/>
    </source>
</evidence>
<evidence type="ECO:0000313" key="12">
    <source>
        <dbReference type="EMBL" id="BAB97390.1"/>
    </source>
</evidence>
<evidence type="ECO:0000256" key="7">
    <source>
        <dbReference type="ARBA" id="ARBA00023157"/>
    </source>
</evidence>
<dbReference type="GO" id="GO:0005179">
    <property type="term" value="F:hormone activity"/>
    <property type="evidence" value="ECO:0007669"/>
    <property type="project" value="UniProtKB-KW"/>
</dbReference>
<feature type="domain" description="Glycoprotein hormone subunit beta" evidence="11">
    <location>
        <begin position="21"/>
        <end position="120"/>
    </location>
</feature>
<feature type="signal peptide" evidence="10">
    <location>
        <begin position="1"/>
        <end position="19"/>
    </location>
</feature>
<dbReference type="GO" id="GO:0005737">
    <property type="term" value="C:cytoplasm"/>
    <property type="evidence" value="ECO:0007669"/>
    <property type="project" value="TreeGrafter"/>
</dbReference>
<dbReference type="InterPro" id="IPR001545">
    <property type="entry name" value="Gonadotropin_bsu"/>
</dbReference>
<dbReference type="InterPro" id="IPR029034">
    <property type="entry name" value="Cystine-knot_cytokine"/>
</dbReference>
<dbReference type="PANTHER" id="PTHR11515:SF11">
    <property type="entry name" value="LUTROPIN SUBUNIT BETA"/>
    <property type="match status" value="1"/>
</dbReference>
<comment type="similarity">
    <text evidence="3 9">Belongs to the glycoprotein hormones subunit beta family.</text>
</comment>
<dbReference type="PROSITE" id="PS00689">
    <property type="entry name" value="GLYCO_HORMONE_BETA_2"/>
    <property type="match status" value="1"/>
</dbReference>
<comment type="subcellular location">
    <subcellularLocation>
        <location evidence="2 9">Secreted</location>
    </subcellularLocation>
</comment>
<dbReference type="PANTHER" id="PTHR11515">
    <property type="entry name" value="GLYCOPROTEIN HORMONE BETA CHAIN"/>
    <property type="match status" value="1"/>
</dbReference>
<dbReference type="Gene3D" id="2.10.90.10">
    <property type="entry name" value="Cystine-knot cytokines"/>
    <property type="match status" value="1"/>
</dbReference>
<protein>
    <submittedName>
        <fullName evidence="12">Gonadotropin 1 be-ta subunit</fullName>
    </submittedName>
</protein>
<dbReference type="GO" id="GO:0007186">
    <property type="term" value="P:G protein-coupled receptor signaling pathway"/>
    <property type="evidence" value="ECO:0007669"/>
    <property type="project" value="TreeGrafter"/>
</dbReference>
<evidence type="ECO:0000256" key="3">
    <source>
        <dbReference type="ARBA" id="ARBA00006552"/>
    </source>
</evidence>
<dbReference type="PROSITE" id="PS00261">
    <property type="entry name" value="GLYCO_HORMONE_BETA_1"/>
    <property type="match status" value="1"/>
</dbReference>
<keyword evidence="5" id="KW-0964">Secreted</keyword>
<feature type="chain" id="PRO_5004308847" evidence="10">
    <location>
        <begin position="20"/>
        <end position="125"/>
    </location>
</feature>
<dbReference type="GO" id="GO:0005615">
    <property type="term" value="C:extracellular space"/>
    <property type="evidence" value="ECO:0007669"/>
    <property type="project" value="TreeGrafter"/>
</dbReference>
<dbReference type="CDD" id="cd00069">
    <property type="entry name" value="GHB_like"/>
    <property type="match status" value="1"/>
</dbReference>
<keyword evidence="8" id="KW-0325">Glycoprotein</keyword>
<evidence type="ECO:0000259" key="11">
    <source>
        <dbReference type="Pfam" id="PF00007"/>
    </source>
</evidence>
<dbReference type="SUPFAM" id="SSF57501">
    <property type="entry name" value="Cystine-knot cytokines"/>
    <property type="match status" value="1"/>
</dbReference>
<sequence>MHLAAAALWLMLAPALGRACSSCGLTNVSITVEGCKGWVTFNTTSCAGLCFTQDPVFDSPLKSPPQTACNFGDMVYETVHLPGCSHGKDVLFTYPVALSCRCSRCNTNSTDCGQLNTEASGCLSH</sequence>
<dbReference type="Pfam" id="PF00007">
    <property type="entry name" value="Cys_knot"/>
    <property type="match status" value="1"/>
</dbReference>
<dbReference type="SMART" id="SM00068">
    <property type="entry name" value="GHB"/>
    <property type="match status" value="1"/>
</dbReference>
<dbReference type="AlphaFoldDB" id="Q8JIS5"/>
<comment type="function">
    <text evidence="1">Involved in gametogenesis and steroidogenesis.</text>
</comment>
<evidence type="ECO:0000256" key="2">
    <source>
        <dbReference type="ARBA" id="ARBA00004613"/>
    </source>
</evidence>
<dbReference type="EMBL" id="AB045157">
    <property type="protein sequence ID" value="BAB97390.1"/>
    <property type="molecule type" value="mRNA"/>
</dbReference>
<dbReference type="GO" id="GO:0030728">
    <property type="term" value="P:ovulation"/>
    <property type="evidence" value="ECO:0007669"/>
    <property type="project" value="TreeGrafter"/>
</dbReference>
<evidence type="ECO:0000256" key="8">
    <source>
        <dbReference type="ARBA" id="ARBA00023180"/>
    </source>
</evidence>
<organism evidence="12">
    <name type="scientific">Conger myriaster</name>
    <name type="common">Conger eel</name>
    <dbReference type="NCBI Taxonomy" id="7943"/>
    <lineage>
        <taxon>Eukaryota</taxon>
        <taxon>Metazoa</taxon>
        <taxon>Chordata</taxon>
        <taxon>Craniata</taxon>
        <taxon>Vertebrata</taxon>
        <taxon>Euteleostomi</taxon>
        <taxon>Actinopterygii</taxon>
        <taxon>Neopterygii</taxon>
        <taxon>Teleostei</taxon>
        <taxon>Anguilliformes</taxon>
        <taxon>Congridae</taxon>
        <taxon>Conger</taxon>
    </lineage>
</organism>
<name>Q8JIS5_CONMY</name>
<accession>Q8JIS5</accession>
<dbReference type="InterPro" id="IPR006208">
    <property type="entry name" value="Glyco_hormone_CN"/>
</dbReference>
<proteinExistence type="evidence at transcript level"/>
<dbReference type="GO" id="GO:0010817">
    <property type="term" value="P:regulation of hormone levels"/>
    <property type="evidence" value="ECO:0007669"/>
    <property type="project" value="UniProtKB-ARBA"/>
</dbReference>
<evidence type="ECO:0000256" key="1">
    <source>
        <dbReference type="ARBA" id="ARBA00003920"/>
    </source>
</evidence>
<evidence type="ECO:0000256" key="10">
    <source>
        <dbReference type="SAM" id="SignalP"/>
    </source>
</evidence>
<evidence type="ECO:0000256" key="9">
    <source>
        <dbReference type="RuleBase" id="RU004069"/>
    </source>
</evidence>
<evidence type="ECO:0000256" key="6">
    <source>
        <dbReference type="ARBA" id="ARBA00022702"/>
    </source>
</evidence>
<keyword evidence="7" id="KW-1015">Disulfide bond</keyword>
<gene>
    <name evidence="12" type="primary">GTH1 be-ta</name>
</gene>
<dbReference type="FunFam" id="2.10.90.10:FF:000007">
    <property type="entry name" value="Luteinizing hormone beta subunit"/>
    <property type="match status" value="1"/>
</dbReference>
<evidence type="ECO:0000256" key="5">
    <source>
        <dbReference type="ARBA" id="ARBA00022525"/>
    </source>
</evidence>
<comment type="subunit">
    <text evidence="4">Heterodimer of an alpha and a beta chain.</text>
</comment>
<keyword evidence="6 9" id="KW-0372">Hormone</keyword>